<evidence type="ECO:0000256" key="4">
    <source>
        <dbReference type="ARBA" id="ARBA00010561"/>
    </source>
</evidence>
<evidence type="ECO:0000256" key="9">
    <source>
        <dbReference type="ARBA" id="ARBA00022679"/>
    </source>
</evidence>
<comment type="catalytic activity">
    <reaction evidence="17 19">
        <text>alpha-ribazole + adenosylcob(III)inamide-GDP = adenosylcob(III)alamin + GMP + H(+)</text>
        <dbReference type="Rhea" id="RHEA:16049"/>
        <dbReference type="ChEBI" id="CHEBI:10329"/>
        <dbReference type="ChEBI" id="CHEBI:15378"/>
        <dbReference type="ChEBI" id="CHEBI:18408"/>
        <dbReference type="ChEBI" id="CHEBI:58115"/>
        <dbReference type="ChEBI" id="CHEBI:60487"/>
        <dbReference type="EC" id="2.7.8.26"/>
    </reaction>
</comment>
<dbReference type="PANTHER" id="PTHR34148:SF1">
    <property type="entry name" value="ADENOSYLCOBINAMIDE-GDP RIBAZOLETRANSFERASE"/>
    <property type="match status" value="1"/>
</dbReference>
<evidence type="ECO:0000256" key="3">
    <source>
        <dbReference type="ARBA" id="ARBA00004663"/>
    </source>
</evidence>
<dbReference type="GO" id="GO:0005886">
    <property type="term" value="C:plasma membrane"/>
    <property type="evidence" value="ECO:0007669"/>
    <property type="project" value="UniProtKB-SubCell"/>
</dbReference>
<dbReference type="HAMAP" id="MF_00719">
    <property type="entry name" value="CobS"/>
    <property type="match status" value="1"/>
</dbReference>
<evidence type="ECO:0000313" key="20">
    <source>
        <dbReference type="EMBL" id="NMP21792.1"/>
    </source>
</evidence>
<feature type="transmembrane region" description="Helical" evidence="19">
    <location>
        <begin position="190"/>
        <end position="208"/>
    </location>
</feature>
<comment type="catalytic activity">
    <reaction evidence="18 19">
        <text>alpha-ribazole 5'-phosphate + adenosylcob(III)inamide-GDP = adenosylcob(III)alamin 5'-phosphate + GMP + H(+)</text>
        <dbReference type="Rhea" id="RHEA:23560"/>
        <dbReference type="ChEBI" id="CHEBI:15378"/>
        <dbReference type="ChEBI" id="CHEBI:57918"/>
        <dbReference type="ChEBI" id="CHEBI:58115"/>
        <dbReference type="ChEBI" id="CHEBI:60487"/>
        <dbReference type="ChEBI" id="CHEBI:60493"/>
        <dbReference type="EC" id="2.7.8.26"/>
    </reaction>
</comment>
<evidence type="ECO:0000256" key="6">
    <source>
        <dbReference type="ARBA" id="ARBA00015850"/>
    </source>
</evidence>
<feature type="transmembrane region" description="Helical" evidence="19">
    <location>
        <begin position="165"/>
        <end position="184"/>
    </location>
</feature>
<comment type="subcellular location">
    <subcellularLocation>
        <location evidence="2 19">Cell membrane</location>
        <topology evidence="2 19">Multi-pass membrane protein</topology>
    </subcellularLocation>
</comment>
<dbReference type="InterPro" id="IPR003805">
    <property type="entry name" value="CobS"/>
</dbReference>
<evidence type="ECO:0000256" key="7">
    <source>
        <dbReference type="ARBA" id="ARBA00022475"/>
    </source>
</evidence>
<dbReference type="EMBL" id="JABBVZ010000012">
    <property type="protein sequence ID" value="NMP21792.1"/>
    <property type="molecule type" value="Genomic_DNA"/>
</dbReference>
<name>A0A7Y0L1X4_9FIRM</name>
<comment type="pathway">
    <text evidence="3 19">Cofactor biosynthesis; adenosylcobalamin biosynthesis; adenosylcobalamin from cob(II)yrinate a,c-diamide: step 7/7.</text>
</comment>
<comment type="similarity">
    <text evidence="4 19">Belongs to the CobS family.</text>
</comment>
<keyword evidence="11 19" id="KW-0460">Magnesium</keyword>
<feature type="transmembrane region" description="Helical" evidence="19">
    <location>
        <begin position="29"/>
        <end position="49"/>
    </location>
</feature>
<keyword evidence="12 19" id="KW-1133">Transmembrane helix</keyword>
<feature type="transmembrane region" description="Helical" evidence="19">
    <location>
        <begin position="122"/>
        <end position="144"/>
    </location>
</feature>
<accession>A0A7Y0L1X4</accession>
<dbReference type="RefSeq" id="WP_169097508.1">
    <property type="nucleotide sequence ID" value="NZ_JABBVZ010000012.1"/>
</dbReference>
<evidence type="ECO:0000256" key="14">
    <source>
        <dbReference type="ARBA" id="ARBA00025228"/>
    </source>
</evidence>
<evidence type="ECO:0000256" key="11">
    <source>
        <dbReference type="ARBA" id="ARBA00022842"/>
    </source>
</evidence>
<comment type="caution">
    <text evidence="20">The sequence shown here is derived from an EMBL/GenBank/DDBJ whole genome shotgun (WGS) entry which is preliminary data.</text>
</comment>
<evidence type="ECO:0000256" key="10">
    <source>
        <dbReference type="ARBA" id="ARBA00022692"/>
    </source>
</evidence>
<dbReference type="Pfam" id="PF02654">
    <property type="entry name" value="CobS"/>
    <property type="match status" value="1"/>
</dbReference>
<keyword evidence="7 19" id="KW-1003">Cell membrane</keyword>
<evidence type="ECO:0000256" key="15">
    <source>
        <dbReference type="ARBA" id="ARBA00032605"/>
    </source>
</evidence>
<dbReference type="PANTHER" id="PTHR34148">
    <property type="entry name" value="ADENOSYLCOBINAMIDE-GDP RIBAZOLETRANSFERASE"/>
    <property type="match status" value="1"/>
</dbReference>
<comment type="function">
    <text evidence="14 19">Joins adenosylcobinamide-GDP and alpha-ribazole to generate adenosylcobalamin (Ado-cobalamin). Also synthesizes adenosylcobalamin 5'-phosphate from adenosylcobinamide-GDP and alpha-ribazole 5'-phosphate.</text>
</comment>
<evidence type="ECO:0000256" key="16">
    <source>
        <dbReference type="ARBA" id="ARBA00032853"/>
    </source>
</evidence>
<keyword evidence="21" id="KW-1185">Reference proteome</keyword>
<evidence type="ECO:0000256" key="13">
    <source>
        <dbReference type="ARBA" id="ARBA00023136"/>
    </source>
</evidence>
<evidence type="ECO:0000256" key="12">
    <source>
        <dbReference type="ARBA" id="ARBA00022989"/>
    </source>
</evidence>
<keyword evidence="9 19" id="KW-0808">Transferase</keyword>
<evidence type="ECO:0000256" key="17">
    <source>
        <dbReference type="ARBA" id="ARBA00048623"/>
    </source>
</evidence>
<evidence type="ECO:0000256" key="5">
    <source>
        <dbReference type="ARBA" id="ARBA00013200"/>
    </source>
</evidence>
<dbReference type="EC" id="2.7.8.26" evidence="5 19"/>
<dbReference type="GO" id="GO:0008818">
    <property type="term" value="F:cobalamin 5'-phosphate synthase activity"/>
    <property type="evidence" value="ECO:0007669"/>
    <property type="project" value="UniProtKB-UniRule"/>
</dbReference>
<comment type="cofactor">
    <cofactor evidence="1 19">
        <name>Mg(2+)</name>
        <dbReference type="ChEBI" id="CHEBI:18420"/>
    </cofactor>
</comment>
<evidence type="ECO:0000256" key="1">
    <source>
        <dbReference type="ARBA" id="ARBA00001946"/>
    </source>
</evidence>
<dbReference type="UniPathway" id="UPA00148">
    <property type="reaction ID" value="UER00238"/>
</dbReference>
<protein>
    <recommendedName>
        <fullName evidence="6 19">Adenosylcobinamide-GDP ribazoletransferase</fullName>
        <ecNumber evidence="5 19">2.7.8.26</ecNumber>
    </recommendedName>
    <alternativeName>
        <fullName evidence="16 19">Cobalamin synthase</fullName>
    </alternativeName>
    <alternativeName>
        <fullName evidence="15 19">Cobalamin-5'-phosphate synthase</fullName>
    </alternativeName>
</protein>
<dbReference type="GO" id="GO:0009236">
    <property type="term" value="P:cobalamin biosynthetic process"/>
    <property type="evidence" value="ECO:0007669"/>
    <property type="project" value="UniProtKB-UniRule"/>
</dbReference>
<keyword evidence="8 19" id="KW-0169">Cobalamin biosynthesis</keyword>
<reference evidence="20 21" key="1">
    <citation type="submission" date="2020-04" db="EMBL/GenBank/DDBJ databases">
        <authorList>
            <person name="Zhang R."/>
            <person name="Schippers A."/>
        </authorList>
    </citation>
    <scope>NUCLEOTIDE SEQUENCE [LARGE SCALE GENOMIC DNA]</scope>
    <source>
        <strain evidence="20 21">DSM 109850</strain>
    </source>
</reference>
<keyword evidence="10 19" id="KW-0812">Transmembrane</keyword>
<evidence type="ECO:0000256" key="18">
    <source>
        <dbReference type="ARBA" id="ARBA00049504"/>
    </source>
</evidence>
<organism evidence="20 21">
    <name type="scientific">Sulfobacillus harzensis</name>
    <dbReference type="NCBI Taxonomy" id="2729629"/>
    <lineage>
        <taxon>Bacteria</taxon>
        <taxon>Bacillati</taxon>
        <taxon>Bacillota</taxon>
        <taxon>Clostridia</taxon>
        <taxon>Eubacteriales</taxon>
        <taxon>Clostridiales Family XVII. Incertae Sedis</taxon>
        <taxon>Sulfobacillus</taxon>
    </lineage>
</organism>
<proteinExistence type="inferred from homology"/>
<evidence type="ECO:0000313" key="21">
    <source>
        <dbReference type="Proteomes" id="UP000533476"/>
    </source>
</evidence>
<dbReference type="GO" id="GO:0051073">
    <property type="term" value="F:adenosylcobinamide-GDP ribazoletransferase activity"/>
    <property type="evidence" value="ECO:0007669"/>
    <property type="project" value="UniProtKB-UniRule"/>
</dbReference>
<evidence type="ECO:0000256" key="8">
    <source>
        <dbReference type="ARBA" id="ARBA00022573"/>
    </source>
</evidence>
<evidence type="ECO:0000256" key="2">
    <source>
        <dbReference type="ARBA" id="ARBA00004651"/>
    </source>
</evidence>
<keyword evidence="13 19" id="KW-0472">Membrane</keyword>
<gene>
    <name evidence="19" type="primary">cobS</name>
    <name evidence="20" type="ORF">HIJ39_05425</name>
</gene>
<dbReference type="Proteomes" id="UP000533476">
    <property type="component" value="Unassembled WGS sequence"/>
</dbReference>
<dbReference type="AlphaFoldDB" id="A0A7Y0L1X4"/>
<sequence length="239" mass="25519">MKSLMSALAFTTAIRLGPSGSPSRWMAAWLWIPGGLAGLIWALAIRLFGPNAYGLGLALTGEAVLTGARPWRGLAKTFDGWATPRDHRSDIRRQPAIGPVGAVFIALAMVLLWAGVRHNASLSSWVWVMPPLWARAAMAWGMSWRGADPADLDYRALLRTTEGGLGSWVPLIVALGLGVVVSGFEGVDVFGASLILTGLFLLWGRKLFGGLNQEIVNAAVIVMEVLALFFLAAFSAPPL</sequence>
<evidence type="ECO:0000256" key="19">
    <source>
        <dbReference type="HAMAP-Rule" id="MF_00719"/>
    </source>
</evidence>
<feature type="transmembrane region" description="Helical" evidence="19">
    <location>
        <begin position="96"/>
        <end position="116"/>
    </location>
</feature>
<feature type="transmembrane region" description="Helical" evidence="19">
    <location>
        <begin position="215"/>
        <end position="236"/>
    </location>
</feature>